<evidence type="ECO:0000313" key="6">
    <source>
        <dbReference type="Proteomes" id="UP000374630"/>
    </source>
</evidence>
<keyword evidence="4" id="KW-0067">ATP-binding</keyword>
<dbReference type="Proteomes" id="UP000345527">
    <property type="component" value="Unassembled WGS sequence"/>
</dbReference>
<dbReference type="InterPro" id="IPR006935">
    <property type="entry name" value="Helicase/UvrB_N"/>
</dbReference>
<evidence type="ECO:0000313" key="5">
    <source>
        <dbReference type="Proteomes" id="UP000345527"/>
    </source>
</evidence>
<dbReference type="OrthoDB" id="9776021at2"/>
<dbReference type="GO" id="GO:0004386">
    <property type="term" value="F:helicase activity"/>
    <property type="evidence" value="ECO:0007669"/>
    <property type="project" value="UniProtKB-KW"/>
</dbReference>
<feature type="compositionally biased region" description="Basic and acidic residues" evidence="1">
    <location>
        <begin position="68"/>
        <end position="77"/>
    </location>
</feature>
<dbReference type="GO" id="GO:0005524">
    <property type="term" value="F:ATP binding"/>
    <property type="evidence" value="ECO:0007669"/>
    <property type="project" value="InterPro"/>
</dbReference>
<dbReference type="InterPro" id="IPR054347">
    <property type="entry name" value="TOTE_primase"/>
</dbReference>
<dbReference type="Gene3D" id="3.40.50.300">
    <property type="entry name" value="P-loop containing nucleotide triphosphate hydrolases"/>
    <property type="match status" value="2"/>
</dbReference>
<feature type="compositionally biased region" description="Basic and acidic residues" evidence="1">
    <location>
        <begin position="359"/>
        <end position="380"/>
    </location>
</feature>
<keyword evidence="4" id="KW-0547">Nucleotide-binding</keyword>
<feature type="region of interest" description="Disordered" evidence="1">
    <location>
        <begin position="68"/>
        <end position="100"/>
    </location>
</feature>
<feature type="region of interest" description="Disordered" evidence="1">
    <location>
        <begin position="358"/>
        <end position="384"/>
    </location>
</feature>
<dbReference type="PROSITE" id="PS51192">
    <property type="entry name" value="HELICASE_ATP_BIND_1"/>
    <property type="match status" value="1"/>
</dbReference>
<organism evidence="4 5">
    <name type="scientific">Bifidobacterium vespertilionis</name>
    <dbReference type="NCBI Taxonomy" id="2562524"/>
    <lineage>
        <taxon>Bacteria</taxon>
        <taxon>Bacillati</taxon>
        <taxon>Actinomycetota</taxon>
        <taxon>Actinomycetes</taxon>
        <taxon>Bifidobacteriales</taxon>
        <taxon>Bifidobacteriaceae</taxon>
        <taxon>Bifidobacterium</taxon>
    </lineage>
</organism>
<feature type="domain" description="Helicase ATP-binding" evidence="2">
    <location>
        <begin position="499"/>
        <end position="672"/>
    </location>
</feature>
<reference evidence="5 6" key="1">
    <citation type="journal article" date="2019" name="Syst. Appl. Microbiol.">
        <title>Characterization of Bifidobacterium species in feaces of the Egyptian fruit bat: Description of B. vespertilionis sp. nov. and B. rousetti sp. nov.</title>
        <authorList>
            <person name="Modesto M."/>
            <person name="Satti M."/>
            <person name="Watanabe K."/>
            <person name="Puglisi E."/>
            <person name="Morelli L."/>
            <person name="Huang C.-H."/>
            <person name="Liou J.-S."/>
            <person name="Miyashita M."/>
            <person name="Tamura T."/>
            <person name="Saito S."/>
            <person name="Mori K."/>
            <person name="Huang L."/>
            <person name="Sciavilla P."/>
            <person name="Sandri C."/>
            <person name="Spiezio C."/>
            <person name="Vitali F."/>
            <person name="Cavalieri D."/>
            <person name="Perpetuini G."/>
            <person name="Tofalo R."/>
            <person name="Bonetti A."/>
            <person name="Arita M."/>
            <person name="Mattarelli P."/>
        </authorList>
    </citation>
    <scope>NUCLEOTIDE SEQUENCE [LARGE SCALE GENOMIC DNA]</scope>
    <source>
        <strain evidence="3 6">RST16</strain>
        <strain evidence="4 5">RST8</strain>
    </source>
</reference>
<dbReference type="AlphaFoldDB" id="A0A5J5E0E3"/>
<dbReference type="Proteomes" id="UP000374630">
    <property type="component" value="Unassembled WGS sequence"/>
</dbReference>
<dbReference type="SMART" id="SM00487">
    <property type="entry name" value="DEXDc"/>
    <property type="match status" value="1"/>
</dbReference>
<dbReference type="CDD" id="cd17926">
    <property type="entry name" value="DEXHc_RE"/>
    <property type="match status" value="1"/>
</dbReference>
<dbReference type="PANTHER" id="PTHR47396:SF1">
    <property type="entry name" value="ATP-DEPENDENT HELICASE IRC3-RELATED"/>
    <property type="match status" value="1"/>
</dbReference>
<dbReference type="GO" id="GO:0016787">
    <property type="term" value="F:hydrolase activity"/>
    <property type="evidence" value="ECO:0007669"/>
    <property type="project" value="InterPro"/>
</dbReference>
<dbReference type="PANTHER" id="PTHR47396">
    <property type="entry name" value="TYPE I RESTRICTION ENZYME ECOKI R PROTEIN"/>
    <property type="match status" value="1"/>
</dbReference>
<dbReference type="RefSeq" id="WP_150353475.1">
    <property type="nucleotide sequence ID" value="NZ_RZNZ01000001.1"/>
</dbReference>
<keyword evidence="6" id="KW-1185">Reference proteome</keyword>
<protein>
    <submittedName>
        <fullName evidence="4">DEAD/DEAH box helicase</fullName>
    </submittedName>
</protein>
<dbReference type="SUPFAM" id="SSF52540">
    <property type="entry name" value="P-loop containing nucleoside triphosphate hydrolases"/>
    <property type="match status" value="2"/>
</dbReference>
<sequence length="1043" mass="114385">MPNDDARAVLSGRTYRFIRRVPHVSGDGGIVLCAPCDGFGEDGDGDGRLRYVTEYEWRTGCKERDRRIRETGSRNDEAGASCDIPAVSGDSGASGVPPVTARSSSADKIALFRSLFRGRDDVYAHGFVNAKTGKMGYAVAAWNEWTELADGKRVPTPPERRRCKPLSDQALVAHFTGRDPKRRNIVGLYPLSKESKVWFLAIDFDDGDWQREITAVARACEAHGLRPSVERSRSGDGGHLWLFFTEEVEAAEARRMGSVLLTEAASQTHITFRTYDRMFPNQDVLPAGGFGNLIALPLQRAARDLGNSVFVDVDHGFKPYPDQWAYLAGVTRVTPEQVRSIASLAARLGGPLGRLVAFPDDKSQDRDRPALPIDGEHGRTEPASAPASVLITEGRMLSIPKEGFSAQALNAIRRLAAFANPDFHRAQAMRQPVYNKPRIIYCGEETDRAILLPRGCRESLEELLRGCGTRVEYRDERTAGKPIQAAFNGMLRPQQREAADALLAHHDGILVAPTGFGKTVIAANLIASRGVNTLVVLRSSALMDQWRERLGQFLDITADLPPMLTKTGRVSRKRRTAIGRIGGGHDELSGIIDIALAQSLFEKGDVPGEKRVKSLATKYGMVIFDECHHVAAADNEAIARTVTAEYVYGLTGTPKRDDGLQPIAYMQCGPIRHIIKVSDQMADQHFARVLVPRFSAVDLRLTEPTSYHDYLKAACDNDERNRMIIDDAMSAINGKRTPLVLTKRIEHAKRLAASLRKRGCRHVILLHGADPKAVRKRNLEAVRNVPDDEDLAVVATGSYIGEGFDCGRLDTLLLAAPVSVEGAVAQYVGRLHRDSEGKHEVRVYDYIDVTVPMSAAMYRKRLKAYAHQGYAANLSQTAADRRTAKEQAIRIQRGRASDSAMGATQGGIVFAAEYGEAFRADINACEHAIEITAEYTTAKAVESLGSDIIKAIGRGVSIHVTLKLGANATPAARSRTERSVQRLTALGCTVRTAESCTEHAVFDGELIWFGSLPLLGNPKDDDCSLRFRDPELAVKLARRSLEP</sequence>
<evidence type="ECO:0000313" key="4">
    <source>
        <dbReference type="EMBL" id="KAA8824068.1"/>
    </source>
</evidence>
<dbReference type="Pfam" id="PF22548">
    <property type="entry name" value="AEP-TOTE"/>
    <property type="match status" value="1"/>
</dbReference>
<evidence type="ECO:0000313" key="3">
    <source>
        <dbReference type="EMBL" id="KAA8822647.1"/>
    </source>
</evidence>
<proteinExistence type="predicted"/>
<dbReference type="InterPro" id="IPR014001">
    <property type="entry name" value="Helicase_ATP-bd"/>
</dbReference>
<dbReference type="InterPro" id="IPR027417">
    <property type="entry name" value="P-loop_NTPase"/>
</dbReference>
<comment type="caution">
    <text evidence="4">The sequence shown here is derived from an EMBL/GenBank/DDBJ whole genome shotgun (WGS) entry which is preliminary data.</text>
</comment>
<gene>
    <name evidence="4" type="ORF">EM848_02705</name>
    <name evidence="3" type="ORF">EMO90_01330</name>
</gene>
<dbReference type="GO" id="GO:0003677">
    <property type="term" value="F:DNA binding"/>
    <property type="evidence" value="ECO:0007669"/>
    <property type="project" value="InterPro"/>
</dbReference>
<dbReference type="Pfam" id="PF04851">
    <property type="entry name" value="ResIII"/>
    <property type="match status" value="1"/>
</dbReference>
<dbReference type="EMBL" id="RZNZ01000001">
    <property type="protein sequence ID" value="KAA8822647.1"/>
    <property type="molecule type" value="Genomic_DNA"/>
</dbReference>
<evidence type="ECO:0000259" key="2">
    <source>
        <dbReference type="PROSITE" id="PS51192"/>
    </source>
</evidence>
<dbReference type="GO" id="GO:0005829">
    <property type="term" value="C:cytosol"/>
    <property type="evidence" value="ECO:0007669"/>
    <property type="project" value="TreeGrafter"/>
</dbReference>
<dbReference type="InterPro" id="IPR050742">
    <property type="entry name" value="Helicase_Restrict-Modif_Enz"/>
</dbReference>
<evidence type="ECO:0000256" key="1">
    <source>
        <dbReference type="SAM" id="MobiDB-lite"/>
    </source>
</evidence>
<keyword evidence="4" id="KW-0347">Helicase</keyword>
<dbReference type="CDD" id="cd18785">
    <property type="entry name" value="SF2_C"/>
    <property type="match status" value="1"/>
</dbReference>
<name>A0A5J5E0E3_9BIFI</name>
<accession>A0A5J5E0E3</accession>
<dbReference type="EMBL" id="RZOA01000004">
    <property type="protein sequence ID" value="KAA8824068.1"/>
    <property type="molecule type" value="Genomic_DNA"/>
</dbReference>
<keyword evidence="4" id="KW-0378">Hydrolase</keyword>